<evidence type="ECO:0008006" key="15">
    <source>
        <dbReference type="Google" id="ProtNLM"/>
    </source>
</evidence>
<dbReference type="FunFam" id="3.30.1370.50:FF:000002">
    <property type="entry name" value="Immunoglobulin mu DNA-binding protein 2"/>
    <property type="match status" value="1"/>
</dbReference>
<dbReference type="InterPro" id="IPR035979">
    <property type="entry name" value="RBD_domain_sf"/>
</dbReference>
<keyword evidence="14" id="KW-1185">Reference proteome</keyword>
<dbReference type="PROSITE" id="PS50102">
    <property type="entry name" value="RRM"/>
    <property type="match status" value="1"/>
</dbReference>
<feature type="compositionally biased region" description="Low complexity" evidence="9">
    <location>
        <begin position="1"/>
        <end position="19"/>
    </location>
</feature>
<dbReference type="GO" id="GO:0004386">
    <property type="term" value="F:helicase activity"/>
    <property type="evidence" value="ECO:0007669"/>
    <property type="project" value="UniProtKB-KW"/>
</dbReference>
<feature type="domain" description="RRM" evidence="10">
    <location>
        <begin position="184"/>
        <end position="262"/>
    </location>
</feature>
<dbReference type="GO" id="GO:0005737">
    <property type="term" value="C:cytoplasm"/>
    <property type="evidence" value="ECO:0007669"/>
    <property type="project" value="TreeGrafter"/>
</dbReference>
<dbReference type="InterPro" id="IPR036867">
    <property type="entry name" value="R3H_dom_sf"/>
</dbReference>
<dbReference type="InterPro" id="IPR000504">
    <property type="entry name" value="RRM_dom"/>
</dbReference>
<dbReference type="PANTHER" id="PTHR23003:SF17">
    <property type="entry name" value="RNA-BINDING PROTEIN PIN4"/>
    <property type="match status" value="1"/>
</dbReference>
<dbReference type="EMBL" id="PKSL01000028">
    <property type="protein sequence ID" value="POW12871.1"/>
    <property type="molecule type" value="Genomic_DNA"/>
</dbReference>
<evidence type="ECO:0000259" key="10">
    <source>
        <dbReference type="PROSITE" id="PS50102"/>
    </source>
</evidence>
<evidence type="ECO:0000313" key="14">
    <source>
        <dbReference type="Proteomes" id="UP000239156"/>
    </source>
</evidence>
<dbReference type="InterPro" id="IPR050374">
    <property type="entry name" value="RRT5_SRSF_SR"/>
</dbReference>
<evidence type="ECO:0000256" key="5">
    <source>
        <dbReference type="ARBA" id="ARBA00022840"/>
    </source>
</evidence>
<feature type="domain" description="R3H" evidence="11">
    <location>
        <begin position="388"/>
        <end position="452"/>
    </location>
</feature>
<dbReference type="AlphaFoldDB" id="A0A2S4VTK8"/>
<keyword evidence="2" id="KW-0547">Nucleotide-binding</keyword>
<dbReference type="PANTHER" id="PTHR23003">
    <property type="entry name" value="RNA RECOGNITION MOTIF RRM DOMAIN CONTAINING PROTEIN"/>
    <property type="match status" value="1"/>
</dbReference>
<comment type="subcellular location">
    <subcellularLocation>
        <location evidence="1">Nucleus</location>
    </subcellularLocation>
</comment>
<proteinExistence type="predicted"/>
<reference evidence="13" key="1">
    <citation type="submission" date="2017-12" db="EMBL/GenBank/DDBJ databases">
        <title>Gene loss provides genomic basis for host adaptation in cereal stripe rust fungi.</title>
        <authorList>
            <person name="Xia C."/>
        </authorList>
    </citation>
    <scope>NUCLEOTIDE SEQUENCE [LARGE SCALE GENOMIC DNA]</scope>
    <source>
        <strain evidence="13">93-210</strain>
    </source>
</reference>
<dbReference type="SMART" id="SM00360">
    <property type="entry name" value="RRM"/>
    <property type="match status" value="1"/>
</dbReference>
<dbReference type="GO" id="GO:0005634">
    <property type="term" value="C:nucleus"/>
    <property type="evidence" value="ECO:0007669"/>
    <property type="project" value="UniProtKB-SubCell"/>
</dbReference>
<dbReference type="Gene3D" id="3.30.70.330">
    <property type="match status" value="1"/>
</dbReference>
<name>A0A2S4VTK8_9BASI</name>
<feature type="region of interest" description="Disordered" evidence="9">
    <location>
        <begin position="1"/>
        <end position="120"/>
    </location>
</feature>
<dbReference type="InterPro" id="IPR024642">
    <property type="entry name" value="SUZ-C"/>
</dbReference>
<dbReference type="InterPro" id="IPR001374">
    <property type="entry name" value="R3H_dom"/>
</dbReference>
<keyword evidence="3" id="KW-0378">Hydrolase</keyword>
<dbReference type="GO" id="GO:0005524">
    <property type="term" value="F:ATP binding"/>
    <property type="evidence" value="ECO:0007669"/>
    <property type="project" value="UniProtKB-KW"/>
</dbReference>
<feature type="compositionally biased region" description="Polar residues" evidence="9">
    <location>
        <begin position="159"/>
        <end position="173"/>
    </location>
</feature>
<feature type="compositionally biased region" description="Polar residues" evidence="9">
    <location>
        <begin position="558"/>
        <end position="568"/>
    </location>
</feature>
<evidence type="ECO:0000259" key="12">
    <source>
        <dbReference type="PROSITE" id="PS51938"/>
    </source>
</evidence>
<dbReference type="GO" id="GO:0003729">
    <property type="term" value="F:mRNA binding"/>
    <property type="evidence" value="ECO:0007669"/>
    <property type="project" value="TreeGrafter"/>
</dbReference>
<accession>A0A2S4VTK8</accession>
<evidence type="ECO:0000256" key="8">
    <source>
        <dbReference type="PROSITE-ProRule" id="PRU00176"/>
    </source>
</evidence>
<gene>
    <name evidence="13" type="ORF">PSTT_04125</name>
</gene>
<organism evidence="13 14">
    <name type="scientific">Puccinia striiformis</name>
    <dbReference type="NCBI Taxonomy" id="27350"/>
    <lineage>
        <taxon>Eukaryota</taxon>
        <taxon>Fungi</taxon>
        <taxon>Dikarya</taxon>
        <taxon>Basidiomycota</taxon>
        <taxon>Pucciniomycotina</taxon>
        <taxon>Pucciniomycetes</taxon>
        <taxon>Pucciniales</taxon>
        <taxon>Pucciniaceae</taxon>
        <taxon>Puccinia</taxon>
    </lineage>
</organism>
<dbReference type="Pfam" id="PF01424">
    <property type="entry name" value="R3H"/>
    <property type="match status" value="1"/>
</dbReference>
<dbReference type="VEuPathDB" id="FungiDB:PSTT_04125"/>
<comment type="caution">
    <text evidence="13">The sequence shown here is derived from an EMBL/GenBank/DDBJ whole genome shotgun (WGS) entry which is preliminary data.</text>
</comment>
<dbReference type="GO" id="GO:0016787">
    <property type="term" value="F:hydrolase activity"/>
    <property type="evidence" value="ECO:0007669"/>
    <property type="project" value="UniProtKB-KW"/>
</dbReference>
<evidence type="ECO:0000256" key="2">
    <source>
        <dbReference type="ARBA" id="ARBA00022741"/>
    </source>
</evidence>
<keyword evidence="6 8" id="KW-0694">RNA-binding</keyword>
<dbReference type="SUPFAM" id="SSF82708">
    <property type="entry name" value="R3H domain"/>
    <property type="match status" value="1"/>
</dbReference>
<evidence type="ECO:0000256" key="1">
    <source>
        <dbReference type="ARBA" id="ARBA00004123"/>
    </source>
</evidence>
<sequence>MAQPDHQQQQAALAMAQHQQLKHAFDQPAAINDQHNTNLSIKREKSTATLRKKQSQRFTVAHTSNPGPTESAPPLPIALNNPPLRAPSISSTSDSDFNPGTQNHSHSSYMPNPHSTTTTSNFDPASIFGNQFSLGPPPSITRSGTNLSSIGSAAPSPIGSMNMNPTSTNQSGATPDGEDDIIPTAIVIKNIPFSVRREQLLAIIEDLMIPLPYAFNYHFDNGVFRGLAFANFRSASEADAAVAGLNGFDISGRKLRVEYKEVLQAGEKERIEKEKAIKRMRSMQLQKESSLMDQYSSQPALPSSSTHITFGNYSSHEEDYRGLGGMHNHHPIPASMPHRPSQSVLNSEDSNIHFYLRITTSRVPNRHLKALHSPGSRIQTIKELDMNDPQTLELYSRVVVFKEDKLRDELSFAKSLSGPQRRIVHQIAKKLGLVHRSEGVGEERFVVVSKLASGGVPRMNRVASSANMGRAASGQQGGMGGIGQGRYENGLSINSSALRMKNLCLICAPRDLLGRKSNMTLRDMGNNSNKQGGFSFQQPDELHSVAIVPHHHQQLQQLNSPMSNNNPHQIIRQPKGPEGGAGKGFGSSSTAAQLTPLRSLHQHPSRHDLSAVFGTEDPCQCLLHPDKSSYVLLN</sequence>
<dbReference type="PROSITE" id="PS51938">
    <property type="entry name" value="SUZ_C"/>
    <property type="match status" value="1"/>
</dbReference>
<dbReference type="SMART" id="SM00393">
    <property type="entry name" value="R3H"/>
    <property type="match status" value="1"/>
</dbReference>
<dbReference type="PROSITE" id="PS51061">
    <property type="entry name" value="R3H"/>
    <property type="match status" value="1"/>
</dbReference>
<evidence type="ECO:0000259" key="11">
    <source>
        <dbReference type="PROSITE" id="PS51061"/>
    </source>
</evidence>
<evidence type="ECO:0000256" key="3">
    <source>
        <dbReference type="ARBA" id="ARBA00022801"/>
    </source>
</evidence>
<dbReference type="VEuPathDB" id="FungiDB:PSHT_07192"/>
<feature type="compositionally biased region" description="Polar residues" evidence="9">
    <location>
        <begin position="88"/>
        <end position="120"/>
    </location>
</feature>
<feature type="non-terminal residue" evidence="13">
    <location>
        <position position="634"/>
    </location>
</feature>
<feature type="compositionally biased region" description="Low complexity" evidence="9">
    <location>
        <begin position="77"/>
        <end position="87"/>
    </location>
</feature>
<feature type="region of interest" description="Disordered" evidence="9">
    <location>
        <begin position="558"/>
        <end position="590"/>
    </location>
</feature>
<evidence type="ECO:0000313" key="13">
    <source>
        <dbReference type="EMBL" id="POW12871.1"/>
    </source>
</evidence>
<dbReference type="GO" id="GO:0003677">
    <property type="term" value="F:DNA binding"/>
    <property type="evidence" value="ECO:0007669"/>
    <property type="project" value="UniProtKB-ARBA"/>
</dbReference>
<dbReference type="Proteomes" id="UP000239156">
    <property type="component" value="Unassembled WGS sequence"/>
</dbReference>
<feature type="region of interest" description="Disordered" evidence="9">
    <location>
        <begin position="138"/>
        <end position="178"/>
    </location>
</feature>
<feature type="compositionally biased region" description="Polar residues" evidence="9">
    <location>
        <begin position="56"/>
        <end position="68"/>
    </location>
</feature>
<dbReference type="Gene3D" id="3.30.1370.50">
    <property type="entry name" value="R3H-like domain"/>
    <property type="match status" value="1"/>
</dbReference>
<dbReference type="CDD" id="cd12253">
    <property type="entry name" value="RRM_PIN4_like"/>
    <property type="match status" value="1"/>
</dbReference>
<evidence type="ECO:0000256" key="7">
    <source>
        <dbReference type="ARBA" id="ARBA00023242"/>
    </source>
</evidence>
<feature type="compositionally biased region" description="Polar residues" evidence="9">
    <location>
        <begin position="140"/>
        <end position="151"/>
    </location>
</feature>
<evidence type="ECO:0000256" key="9">
    <source>
        <dbReference type="SAM" id="MobiDB-lite"/>
    </source>
</evidence>
<protein>
    <recommendedName>
        <fullName evidence="15">RRM domain-containing protein</fullName>
    </recommendedName>
</protein>
<dbReference type="SUPFAM" id="SSF54928">
    <property type="entry name" value="RNA-binding domain, RBD"/>
    <property type="match status" value="1"/>
</dbReference>
<keyword evidence="5" id="KW-0067">ATP-binding</keyword>
<dbReference type="Pfam" id="PF00076">
    <property type="entry name" value="RRM_1"/>
    <property type="match status" value="1"/>
</dbReference>
<dbReference type="VEuPathDB" id="FungiDB:PSHT_07191"/>
<keyword evidence="4" id="KW-0347">Helicase</keyword>
<feature type="domain" description="SUZ-C" evidence="12">
    <location>
        <begin position="549"/>
        <end position="589"/>
    </location>
</feature>
<dbReference type="InterPro" id="IPR034186">
    <property type="entry name" value="PIN4-like_RRM"/>
</dbReference>
<evidence type="ECO:0000256" key="4">
    <source>
        <dbReference type="ARBA" id="ARBA00022806"/>
    </source>
</evidence>
<evidence type="ECO:0000256" key="6">
    <source>
        <dbReference type="ARBA" id="ARBA00022884"/>
    </source>
</evidence>
<dbReference type="InterPro" id="IPR012677">
    <property type="entry name" value="Nucleotide-bd_a/b_plait_sf"/>
</dbReference>
<keyword evidence="7" id="KW-0539">Nucleus</keyword>